<organism evidence="1 2">
    <name type="scientific">Mucilaginibacter aquariorum</name>
    <dbReference type="NCBI Taxonomy" id="2967225"/>
    <lineage>
        <taxon>Bacteria</taxon>
        <taxon>Pseudomonadati</taxon>
        <taxon>Bacteroidota</taxon>
        <taxon>Sphingobacteriia</taxon>
        <taxon>Sphingobacteriales</taxon>
        <taxon>Sphingobacteriaceae</taxon>
        <taxon>Mucilaginibacter</taxon>
    </lineage>
</organism>
<protein>
    <recommendedName>
        <fullName evidence="3">HTH HARE-type domain-containing protein</fullName>
    </recommendedName>
</protein>
<dbReference type="Proteomes" id="UP001204376">
    <property type="component" value="Unassembled WGS sequence"/>
</dbReference>
<evidence type="ECO:0000313" key="1">
    <source>
        <dbReference type="EMBL" id="MCQ6959557.1"/>
    </source>
</evidence>
<reference evidence="1 2" key="1">
    <citation type="submission" date="2022-07" db="EMBL/GenBank/DDBJ databases">
        <title>Mucilaginibacter sp. JC4.</title>
        <authorList>
            <person name="Le V."/>
            <person name="Ko S.-R."/>
            <person name="Ahn C.-Y."/>
            <person name="Oh H.-M."/>
        </authorList>
    </citation>
    <scope>NUCLEOTIDE SEQUENCE [LARGE SCALE GENOMIC DNA]</scope>
    <source>
        <strain evidence="1 2">JC4</strain>
    </source>
</reference>
<evidence type="ECO:0000313" key="2">
    <source>
        <dbReference type="Proteomes" id="UP001204376"/>
    </source>
</evidence>
<gene>
    <name evidence="1" type="ORF">NPE20_16400</name>
</gene>
<accession>A0ABT1T4Y9</accession>
<evidence type="ECO:0008006" key="3">
    <source>
        <dbReference type="Google" id="ProtNLM"/>
    </source>
</evidence>
<dbReference type="RefSeq" id="WP_256539744.1">
    <property type="nucleotide sequence ID" value="NZ_JANHOH010000003.1"/>
</dbReference>
<name>A0ABT1T4Y9_9SPHI</name>
<dbReference type="EMBL" id="JANHOH010000003">
    <property type="protein sequence ID" value="MCQ6959557.1"/>
    <property type="molecule type" value="Genomic_DNA"/>
</dbReference>
<comment type="caution">
    <text evidence="1">The sequence shown here is derived from an EMBL/GenBank/DDBJ whole genome shotgun (WGS) entry which is preliminary data.</text>
</comment>
<proteinExistence type="predicted"/>
<keyword evidence="2" id="KW-1185">Reference proteome</keyword>
<sequence length="82" mass="9620">MKNLLTLHEAIVLALINNDNRSGTFDDIAEFIKTRNLFPIRKEGISLSKQVMLRSTKSKKRYLYLFEEIDSNIIRLRNLPLK</sequence>